<dbReference type="NCBIfam" id="TIGR01460">
    <property type="entry name" value="HAD-SF-IIA"/>
    <property type="match status" value="1"/>
</dbReference>
<feature type="repeat" description="ANK" evidence="3">
    <location>
        <begin position="140"/>
        <end position="172"/>
    </location>
</feature>
<dbReference type="PRINTS" id="PR01415">
    <property type="entry name" value="ANKYRIN"/>
</dbReference>
<dbReference type="InterPro" id="IPR002110">
    <property type="entry name" value="Ankyrin_rpt"/>
</dbReference>
<dbReference type="PROSITE" id="PS50297">
    <property type="entry name" value="ANK_REP_REGION"/>
    <property type="match status" value="6"/>
</dbReference>
<evidence type="ECO:0000256" key="3">
    <source>
        <dbReference type="PROSITE-ProRule" id="PRU00023"/>
    </source>
</evidence>
<dbReference type="SUPFAM" id="SSF48403">
    <property type="entry name" value="Ankyrin repeat"/>
    <property type="match status" value="1"/>
</dbReference>
<dbReference type="Proteomes" id="UP000324907">
    <property type="component" value="Unassembled WGS sequence"/>
</dbReference>
<feature type="repeat" description="ANK" evidence="3">
    <location>
        <begin position="173"/>
        <end position="205"/>
    </location>
</feature>
<dbReference type="Gene3D" id="3.40.50.1000">
    <property type="entry name" value="HAD superfamily/HAD-like"/>
    <property type="match status" value="2"/>
</dbReference>
<dbReference type="InterPro" id="IPR036412">
    <property type="entry name" value="HAD-like_sf"/>
</dbReference>
<evidence type="ECO:0000256" key="2">
    <source>
        <dbReference type="ARBA" id="ARBA00023043"/>
    </source>
</evidence>
<evidence type="ECO:0000313" key="4">
    <source>
        <dbReference type="EMBL" id="KAA0170688.1"/>
    </source>
</evidence>
<dbReference type="SMART" id="SM00248">
    <property type="entry name" value="ANK"/>
    <property type="match status" value="7"/>
</dbReference>
<feature type="repeat" description="ANK" evidence="3">
    <location>
        <begin position="236"/>
        <end position="268"/>
    </location>
</feature>
<dbReference type="PANTHER" id="PTHR24126">
    <property type="entry name" value="ANKYRIN REPEAT, PH AND SEC7 DOMAIN CONTAINING PROTEIN SECG-RELATED"/>
    <property type="match status" value="1"/>
</dbReference>
<dbReference type="PANTHER" id="PTHR24126:SF14">
    <property type="entry name" value="ANK_REP_REGION DOMAIN-CONTAINING PROTEIN"/>
    <property type="match status" value="1"/>
</dbReference>
<reference evidence="4 5" key="1">
    <citation type="submission" date="2019-07" db="EMBL/GenBank/DDBJ databases">
        <title>Genomes of Cafeteria roenbergensis.</title>
        <authorList>
            <person name="Fischer M.G."/>
            <person name="Hackl T."/>
            <person name="Roman M."/>
        </authorList>
    </citation>
    <scope>NUCLEOTIDE SEQUENCE [LARGE SCALE GENOMIC DNA]</scope>
    <source>
        <strain evidence="4 5">RCC970-E3</strain>
    </source>
</reference>
<dbReference type="Pfam" id="PF12796">
    <property type="entry name" value="Ank_2"/>
    <property type="match status" value="2"/>
</dbReference>
<protein>
    <submittedName>
        <fullName evidence="4">Uncharacterized protein</fullName>
    </submittedName>
</protein>
<comment type="caution">
    <text evidence="4">The sequence shown here is derived from an EMBL/GenBank/DDBJ whole genome shotgun (WGS) entry which is preliminary data.</text>
</comment>
<gene>
    <name evidence="4" type="ORF">FNF28_01233</name>
</gene>
<dbReference type="AlphaFoldDB" id="A0A5A8DZX4"/>
<evidence type="ECO:0000256" key="1">
    <source>
        <dbReference type="ARBA" id="ARBA00022737"/>
    </source>
</evidence>
<dbReference type="Pfam" id="PF13242">
    <property type="entry name" value="Hydrolase_like"/>
    <property type="match status" value="1"/>
</dbReference>
<keyword evidence="2 3" id="KW-0040">ANK repeat</keyword>
<feature type="repeat" description="ANK" evidence="3">
    <location>
        <begin position="6"/>
        <end position="38"/>
    </location>
</feature>
<dbReference type="GO" id="GO:0016791">
    <property type="term" value="F:phosphatase activity"/>
    <property type="evidence" value="ECO:0007669"/>
    <property type="project" value="InterPro"/>
</dbReference>
<dbReference type="InterPro" id="IPR023214">
    <property type="entry name" value="HAD_sf"/>
</dbReference>
<feature type="repeat" description="ANK" evidence="3">
    <location>
        <begin position="41"/>
        <end position="73"/>
    </location>
</feature>
<dbReference type="InterPro" id="IPR006357">
    <property type="entry name" value="HAD-SF_hydro_IIA"/>
</dbReference>
<feature type="repeat" description="ANK" evidence="3">
    <location>
        <begin position="107"/>
        <end position="139"/>
    </location>
</feature>
<dbReference type="Gene3D" id="1.25.40.20">
    <property type="entry name" value="Ankyrin repeat-containing domain"/>
    <property type="match status" value="3"/>
</dbReference>
<dbReference type="Pfam" id="PF00023">
    <property type="entry name" value="Ank"/>
    <property type="match status" value="1"/>
</dbReference>
<proteinExistence type="predicted"/>
<evidence type="ECO:0000313" key="5">
    <source>
        <dbReference type="Proteomes" id="UP000324907"/>
    </source>
</evidence>
<dbReference type="InterPro" id="IPR006349">
    <property type="entry name" value="PGP_euk"/>
</dbReference>
<keyword evidence="1" id="KW-0677">Repeat</keyword>
<dbReference type="InterPro" id="IPR036770">
    <property type="entry name" value="Ankyrin_rpt-contain_sf"/>
</dbReference>
<sequence length="601" mass="62075">MEGSASAVRALFAAVKEGDSAAVSRLLDDGTNVNSADASHSGTTALTEAAKAGNAEMLKLLVDRGADTEARDSADRTALHEAAAAGHFEAVKVLIDAGADVLAQDGYSGTALLEGTRSGSVEIVAMLLRKGADMAARDEDGKTAVSEAARYQHPAVLTLLLDKGADIEVKDEDGRTALMEAATNNDCEIASLLLDRGADVNATDVEGRTALMSVEGPEVALVLVKGGANLEVEDEEGETCLMRAAQEGNAELVALLLDNGAASASVSRDGLPADIVELLRSAEAWQRRRLLVGSATRLASSDVATFRSWLDGVDAVLLDCDGVIWRGTTPIPGALAAIDALRAAGKRVVFVSNNSTKSRATYVGKLKRVCGIESTVDDVMSSAFAAASLLASKKLAPAEGHDQVGVFVVGESGLHEELRAQGFRTIGQDEGGGKPFDFAGFDVASLDGGVRAVVQGFDTEFSYNKLALAASYIRYARAEYVATNTDETFPAHGFVVPGGGSMVAALRTGCGVEPEVAGKPSPRLMDLIAAHIGVPASRCAMVGDRLNTDIRFGNSTGAQTALVLTGVTTAAQAEASEGPERPDIVLDSIADVTALLAAASE</sequence>
<accession>A0A5A8DZX4</accession>
<dbReference type="NCBIfam" id="TIGR01452">
    <property type="entry name" value="PGP_euk"/>
    <property type="match status" value="1"/>
</dbReference>
<dbReference type="PROSITE" id="PS50088">
    <property type="entry name" value="ANK_REPEAT"/>
    <property type="match status" value="7"/>
</dbReference>
<organism evidence="4 5">
    <name type="scientific">Cafeteria roenbergensis</name>
    <name type="common">Marine flagellate</name>
    <dbReference type="NCBI Taxonomy" id="33653"/>
    <lineage>
        <taxon>Eukaryota</taxon>
        <taxon>Sar</taxon>
        <taxon>Stramenopiles</taxon>
        <taxon>Bigyra</taxon>
        <taxon>Opalozoa</taxon>
        <taxon>Bicosoecida</taxon>
        <taxon>Cafeteriaceae</taxon>
        <taxon>Cafeteria</taxon>
    </lineage>
</organism>
<feature type="repeat" description="ANK" evidence="3">
    <location>
        <begin position="74"/>
        <end position="106"/>
    </location>
</feature>
<dbReference type="SUPFAM" id="SSF56784">
    <property type="entry name" value="HAD-like"/>
    <property type="match status" value="1"/>
</dbReference>
<dbReference type="EMBL" id="VLTL01000011">
    <property type="protein sequence ID" value="KAA0170688.1"/>
    <property type="molecule type" value="Genomic_DNA"/>
</dbReference>
<dbReference type="Pfam" id="PF13344">
    <property type="entry name" value="Hydrolase_6"/>
    <property type="match status" value="1"/>
</dbReference>
<name>A0A5A8DZX4_CAFRO</name>